<keyword evidence="6" id="KW-0598">Phosphotransferase system</keyword>
<sequence>MIGILLVTHGEFGEEIKRSAELIIGPISNCQTISLNRDDSISNLKDEVEAALDSLNQGEGVIVLVDLVGGSPFNVCSVTLKQRRNFKLLSGLNLSMIVEGAMMRETMRLDDLTKHCKQTGINSVIEVNP</sequence>
<evidence type="ECO:0000313" key="10">
    <source>
        <dbReference type="Proteomes" id="UP000013782"/>
    </source>
</evidence>
<dbReference type="GO" id="GO:0005737">
    <property type="term" value="C:cytoplasm"/>
    <property type="evidence" value="ECO:0007669"/>
    <property type="project" value="UniProtKB-SubCell"/>
</dbReference>
<evidence type="ECO:0000256" key="5">
    <source>
        <dbReference type="ARBA" id="ARBA00022679"/>
    </source>
</evidence>
<dbReference type="Pfam" id="PF03610">
    <property type="entry name" value="EIIA-man"/>
    <property type="match status" value="1"/>
</dbReference>
<organism evidence="9 10">
    <name type="scientific">Enterococcus pallens ATCC BAA-351</name>
    <dbReference type="NCBI Taxonomy" id="1158607"/>
    <lineage>
        <taxon>Bacteria</taxon>
        <taxon>Bacillati</taxon>
        <taxon>Bacillota</taxon>
        <taxon>Bacilli</taxon>
        <taxon>Lactobacillales</taxon>
        <taxon>Enterococcaceae</taxon>
        <taxon>Enterococcus</taxon>
    </lineage>
</organism>
<dbReference type="PATRIC" id="fig|1158607.3.peg.3947"/>
<dbReference type="InterPro" id="IPR004701">
    <property type="entry name" value="PTS_EIIA_man-typ"/>
</dbReference>
<evidence type="ECO:0000256" key="4">
    <source>
        <dbReference type="ARBA" id="ARBA00022597"/>
    </source>
</evidence>
<dbReference type="PANTHER" id="PTHR33799">
    <property type="entry name" value="PTS PERMEASE-RELATED-RELATED"/>
    <property type="match status" value="1"/>
</dbReference>
<dbReference type="AlphaFoldDB" id="R2S3P3"/>
<dbReference type="Gene3D" id="3.40.50.510">
    <property type="entry name" value="Phosphotransferase system, mannose-type IIA component"/>
    <property type="match status" value="1"/>
</dbReference>
<evidence type="ECO:0000256" key="3">
    <source>
        <dbReference type="ARBA" id="ARBA00022490"/>
    </source>
</evidence>
<accession>R2S3P3</accession>
<keyword evidence="5" id="KW-0808">Transferase</keyword>
<dbReference type="GO" id="GO:0016020">
    <property type="term" value="C:membrane"/>
    <property type="evidence" value="ECO:0007669"/>
    <property type="project" value="InterPro"/>
</dbReference>
<keyword evidence="7" id="KW-0418">Kinase</keyword>
<dbReference type="eggNOG" id="COG2893">
    <property type="taxonomic scope" value="Bacteria"/>
</dbReference>
<proteinExistence type="predicted"/>
<dbReference type="RefSeq" id="WP_010758909.1">
    <property type="nucleotide sequence ID" value="NZ_ASWD01000005.1"/>
</dbReference>
<comment type="subcellular location">
    <subcellularLocation>
        <location evidence="1">Cytoplasm</location>
    </subcellularLocation>
</comment>
<reference evidence="9 10" key="1">
    <citation type="submission" date="2013-02" db="EMBL/GenBank/DDBJ databases">
        <title>The Genome Sequence of Enterococcus pallens BAA-351.</title>
        <authorList>
            <consortium name="The Broad Institute Genome Sequencing Platform"/>
            <consortium name="The Broad Institute Genome Sequencing Center for Infectious Disease"/>
            <person name="Earl A.M."/>
            <person name="Gilmore M.S."/>
            <person name="Lebreton F."/>
            <person name="Walker B."/>
            <person name="Young S.K."/>
            <person name="Zeng Q."/>
            <person name="Gargeya S."/>
            <person name="Fitzgerald M."/>
            <person name="Haas B."/>
            <person name="Abouelleil A."/>
            <person name="Alvarado L."/>
            <person name="Arachchi H.M."/>
            <person name="Berlin A.M."/>
            <person name="Chapman S.B."/>
            <person name="Dewar J."/>
            <person name="Goldberg J."/>
            <person name="Griggs A."/>
            <person name="Gujja S."/>
            <person name="Hansen M."/>
            <person name="Howarth C."/>
            <person name="Imamovic A."/>
            <person name="Larimer J."/>
            <person name="McCowan C."/>
            <person name="Murphy C."/>
            <person name="Neiman D."/>
            <person name="Pearson M."/>
            <person name="Priest M."/>
            <person name="Roberts A."/>
            <person name="Saif S."/>
            <person name="Shea T."/>
            <person name="Sisk P."/>
            <person name="Sykes S."/>
            <person name="Wortman J."/>
            <person name="Nusbaum C."/>
            <person name="Birren B."/>
        </authorList>
    </citation>
    <scope>NUCLEOTIDE SEQUENCE [LARGE SCALE GENOMIC DNA]</scope>
    <source>
        <strain evidence="9 10">ATCC BAA-351</strain>
    </source>
</reference>
<keyword evidence="4" id="KW-0762">Sugar transport</keyword>
<evidence type="ECO:0000259" key="8">
    <source>
        <dbReference type="PROSITE" id="PS51096"/>
    </source>
</evidence>
<dbReference type="Proteomes" id="UP000013782">
    <property type="component" value="Unassembled WGS sequence"/>
</dbReference>
<dbReference type="CDD" id="cd00006">
    <property type="entry name" value="PTS_IIA_man"/>
    <property type="match status" value="1"/>
</dbReference>
<dbReference type="PANTHER" id="PTHR33799:SF1">
    <property type="entry name" value="PTS SYSTEM MANNOSE-SPECIFIC EIIAB COMPONENT-RELATED"/>
    <property type="match status" value="1"/>
</dbReference>
<protein>
    <submittedName>
        <fullName evidence="9">PTS system, mannose/fructose/sorbose family, IIA component</fullName>
    </submittedName>
</protein>
<dbReference type="InterPro" id="IPR036662">
    <property type="entry name" value="PTS_EIIA_man-typ_sf"/>
</dbReference>
<gene>
    <name evidence="9" type="ORF">UAU_03964</name>
</gene>
<keyword evidence="2" id="KW-0813">Transport</keyword>
<name>R2S3P3_9ENTE</name>
<dbReference type="STRING" id="160454.RV10_GL003631"/>
<evidence type="ECO:0000313" key="9">
    <source>
        <dbReference type="EMBL" id="EOH90135.1"/>
    </source>
</evidence>
<evidence type="ECO:0000256" key="7">
    <source>
        <dbReference type="ARBA" id="ARBA00022777"/>
    </source>
</evidence>
<dbReference type="InterPro" id="IPR051471">
    <property type="entry name" value="Bacterial_PTS_sugar_comp"/>
</dbReference>
<dbReference type="GO" id="GO:0009401">
    <property type="term" value="P:phosphoenolpyruvate-dependent sugar phosphotransferase system"/>
    <property type="evidence" value="ECO:0007669"/>
    <property type="project" value="UniProtKB-KW"/>
</dbReference>
<keyword evidence="3" id="KW-0963">Cytoplasm</keyword>
<evidence type="ECO:0000256" key="6">
    <source>
        <dbReference type="ARBA" id="ARBA00022683"/>
    </source>
</evidence>
<dbReference type="InterPro" id="IPR033887">
    <property type="entry name" value="PTS_IIA_man"/>
</dbReference>
<evidence type="ECO:0000256" key="1">
    <source>
        <dbReference type="ARBA" id="ARBA00004496"/>
    </source>
</evidence>
<dbReference type="EMBL" id="AJAQ01000036">
    <property type="protein sequence ID" value="EOH90135.1"/>
    <property type="molecule type" value="Genomic_DNA"/>
</dbReference>
<dbReference type="HOGENOM" id="CLU_123235_2_0_9"/>
<dbReference type="OrthoDB" id="9799827at2"/>
<dbReference type="SUPFAM" id="SSF53062">
    <property type="entry name" value="PTS system fructose IIA component-like"/>
    <property type="match status" value="1"/>
</dbReference>
<evidence type="ECO:0000256" key="2">
    <source>
        <dbReference type="ARBA" id="ARBA00022448"/>
    </source>
</evidence>
<dbReference type="PROSITE" id="PS51096">
    <property type="entry name" value="PTS_EIIA_TYPE_4"/>
    <property type="match status" value="1"/>
</dbReference>
<dbReference type="GO" id="GO:0016301">
    <property type="term" value="F:kinase activity"/>
    <property type="evidence" value="ECO:0007669"/>
    <property type="project" value="UniProtKB-KW"/>
</dbReference>
<keyword evidence="10" id="KW-1185">Reference proteome</keyword>
<feature type="domain" description="PTS EIIA type-4" evidence="8">
    <location>
        <begin position="1"/>
        <end position="124"/>
    </location>
</feature>
<comment type="caution">
    <text evidence="9">The sequence shown here is derived from an EMBL/GenBank/DDBJ whole genome shotgun (WGS) entry which is preliminary data.</text>
</comment>